<dbReference type="SMART" id="SM00530">
    <property type="entry name" value="HTH_XRE"/>
    <property type="match status" value="1"/>
</dbReference>
<dbReference type="EMBL" id="VSSQ01029162">
    <property type="protein sequence ID" value="MPM79169.1"/>
    <property type="molecule type" value="Genomic_DNA"/>
</dbReference>
<dbReference type="InterPro" id="IPR001387">
    <property type="entry name" value="Cro/C1-type_HTH"/>
</dbReference>
<dbReference type="InterPro" id="IPR010982">
    <property type="entry name" value="Lambda_DNA-bd_dom_sf"/>
</dbReference>
<comment type="caution">
    <text evidence="3">The sequence shown here is derived from an EMBL/GenBank/DDBJ whole genome shotgun (WGS) entry which is preliminary data.</text>
</comment>
<feature type="domain" description="HTH cro/C1-type" evidence="2">
    <location>
        <begin position="7"/>
        <end position="59"/>
    </location>
</feature>
<gene>
    <name evidence="3" type="ORF">SDC9_126202</name>
</gene>
<sequence>MSLLERVQKILDEKGITIKQAERESGLSNATIRKWATQNPSLDSIVKLAKYLQVSVDYLACGEEAPLPTRFQVYCDGVPLTESEADLVAMYRLLPEEHRKESFEFIHFKYSHFVVGGEKASIYSTYSDTSKPQEESGPARGDNTKSGTA</sequence>
<organism evidence="3">
    <name type="scientific">bioreactor metagenome</name>
    <dbReference type="NCBI Taxonomy" id="1076179"/>
    <lineage>
        <taxon>unclassified sequences</taxon>
        <taxon>metagenomes</taxon>
        <taxon>ecological metagenomes</taxon>
    </lineage>
</organism>
<proteinExistence type="predicted"/>
<dbReference type="GO" id="GO:0003677">
    <property type="term" value="F:DNA binding"/>
    <property type="evidence" value="ECO:0007669"/>
    <property type="project" value="InterPro"/>
</dbReference>
<dbReference type="AlphaFoldDB" id="A0A645CQJ5"/>
<reference evidence="3" key="1">
    <citation type="submission" date="2019-08" db="EMBL/GenBank/DDBJ databases">
        <authorList>
            <person name="Kucharzyk K."/>
            <person name="Murdoch R.W."/>
            <person name="Higgins S."/>
            <person name="Loffler F."/>
        </authorList>
    </citation>
    <scope>NUCLEOTIDE SEQUENCE</scope>
</reference>
<name>A0A645CQJ5_9ZZZZ</name>
<feature type="region of interest" description="Disordered" evidence="1">
    <location>
        <begin position="126"/>
        <end position="149"/>
    </location>
</feature>
<evidence type="ECO:0000256" key="1">
    <source>
        <dbReference type="SAM" id="MobiDB-lite"/>
    </source>
</evidence>
<dbReference type="PROSITE" id="PS50943">
    <property type="entry name" value="HTH_CROC1"/>
    <property type="match status" value="1"/>
</dbReference>
<protein>
    <recommendedName>
        <fullName evidence="2">HTH cro/C1-type domain-containing protein</fullName>
    </recommendedName>
</protein>
<accession>A0A645CQJ5</accession>
<dbReference type="SUPFAM" id="SSF47413">
    <property type="entry name" value="lambda repressor-like DNA-binding domains"/>
    <property type="match status" value="1"/>
</dbReference>
<dbReference type="CDD" id="cd00093">
    <property type="entry name" value="HTH_XRE"/>
    <property type="match status" value="1"/>
</dbReference>
<evidence type="ECO:0000313" key="3">
    <source>
        <dbReference type="EMBL" id="MPM79169.1"/>
    </source>
</evidence>
<dbReference type="Pfam" id="PF01381">
    <property type="entry name" value="HTH_3"/>
    <property type="match status" value="1"/>
</dbReference>
<evidence type="ECO:0000259" key="2">
    <source>
        <dbReference type="PROSITE" id="PS50943"/>
    </source>
</evidence>
<dbReference type="Gene3D" id="1.10.260.40">
    <property type="entry name" value="lambda repressor-like DNA-binding domains"/>
    <property type="match status" value="1"/>
</dbReference>